<reference evidence="2 3" key="1">
    <citation type="journal article" date="2024" name="Plant Biotechnol. J.">
        <title>Dendrobium thyrsiflorum genome and its molecular insights into genes involved in important horticultural traits.</title>
        <authorList>
            <person name="Chen B."/>
            <person name="Wang J.Y."/>
            <person name="Zheng P.J."/>
            <person name="Li K.L."/>
            <person name="Liang Y.M."/>
            <person name="Chen X.F."/>
            <person name="Zhang C."/>
            <person name="Zhao X."/>
            <person name="He X."/>
            <person name="Zhang G.Q."/>
            <person name="Liu Z.J."/>
            <person name="Xu Q."/>
        </authorList>
    </citation>
    <scope>NUCLEOTIDE SEQUENCE [LARGE SCALE GENOMIC DNA]</scope>
    <source>
        <strain evidence="2">GZMU011</strain>
    </source>
</reference>
<organism evidence="2 3">
    <name type="scientific">Dendrobium thyrsiflorum</name>
    <name type="common">Pinecone-like raceme dendrobium</name>
    <name type="synonym">Orchid</name>
    <dbReference type="NCBI Taxonomy" id="117978"/>
    <lineage>
        <taxon>Eukaryota</taxon>
        <taxon>Viridiplantae</taxon>
        <taxon>Streptophyta</taxon>
        <taxon>Embryophyta</taxon>
        <taxon>Tracheophyta</taxon>
        <taxon>Spermatophyta</taxon>
        <taxon>Magnoliopsida</taxon>
        <taxon>Liliopsida</taxon>
        <taxon>Asparagales</taxon>
        <taxon>Orchidaceae</taxon>
        <taxon>Epidendroideae</taxon>
        <taxon>Malaxideae</taxon>
        <taxon>Dendrobiinae</taxon>
        <taxon>Dendrobium</taxon>
    </lineage>
</organism>
<dbReference type="Proteomes" id="UP001552299">
    <property type="component" value="Unassembled WGS sequence"/>
</dbReference>
<feature type="region of interest" description="Disordered" evidence="1">
    <location>
        <begin position="32"/>
        <end position="58"/>
    </location>
</feature>
<comment type="caution">
    <text evidence="2">The sequence shown here is derived from an EMBL/GenBank/DDBJ whole genome shotgun (WGS) entry which is preliminary data.</text>
</comment>
<feature type="compositionally biased region" description="Polar residues" evidence="1">
    <location>
        <begin position="48"/>
        <end position="58"/>
    </location>
</feature>
<gene>
    <name evidence="2" type="ORF">M5K25_003433</name>
</gene>
<accession>A0ABD0VRS3</accession>
<name>A0ABD0VRS3_DENTH</name>
<evidence type="ECO:0000313" key="3">
    <source>
        <dbReference type="Proteomes" id="UP001552299"/>
    </source>
</evidence>
<dbReference type="EMBL" id="JANQDX010000004">
    <property type="protein sequence ID" value="KAL0925123.1"/>
    <property type="molecule type" value="Genomic_DNA"/>
</dbReference>
<proteinExistence type="predicted"/>
<evidence type="ECO:0000313" key="2">
    <source>
        <dbReference type="EMBL" id="KAL0925123.1"/>
    </source>
</evidence>
<evidence type="ECO:0000256" key="1">
    <source>
        <dbReference type="SAM" id="MobiDB-lite"/>
    </source>
</evidence>
<dbReference type="AlphaFoldDB" id="A0ABD0VRS3"/>
<protein>
    <submittedName>
        <fullName evidence="2">Uncharacterized protein</fullName>
    </submittedName>
</protein>
<keyword evidence="3" id="KW-1185">Reference proteome</keyword>
<sequence length="246" mass="28309">MAKGRQIDNYDRAAIKAVCSIAARINSVGLNVSKRQTQRHQFRPNPSPNGYKSKSRSSFGNKRFTIKGINIGRPFKPLQHTLNLPLIYWPCHSHKIINKLLISHGGGLKKGRTQAKKRRNREKLEFYCHHTPRPPSDFCPATDYRQTFATVFLTTVTRRLWFFRPLSPDYDLSDLHHPPITVFPTSFIDYSPSNLCRQTTTTDFTDPVHSEYVMSIVSHKHCGVEIMGDEALSLRARRRQKLSPQH</sequence>